<dbReference type="AlphaFoldDB" id="A0A8T0S8H9"/>
<name>A0A8T0S8H9_PANVG</name>
<keyword evidence="3" id="KW-1185">Reference proteome</keyword>
<reference evidence="2" key="1">
    <citation type="submission" date="2020-05" db="EMBL/GenBank/DDBJ databases">
        <title>WGS assembly of Panicum virgatum.</title>
        <authorList>
            <person name="Lovell J.T."/>
            <person name="Jenkins J."/>
            <person name="Shu S."/>
            <person name="Juenger T.E."/>
            <person name="Schmutz J."/>
        </authorList>
    </citation>
    <scope>NUCLEOTIDE SEQUENCE</scope>
    <source>
        <strain evidence="2">AP13</strain>
    </source>
</reference>
<accession>A0A8T0S8H9</accession>
<sequence length="204" mass="21871">MRETIRSARLSGTPRARSTAPARGHGRIRSMDPPRDRVAVSSRVAASLQSGRGKDPPSWSWRGERGRALYQNLSSIGSGDPRPSPRLASPVKAKLTAPRRCSFAPLACAPNAYFHAARIPSPWRGRGSTSVRGGCAGTTKRRFGMFDASVVASRQRLVLAMAGRAGRRPATGCGLELAVLDGSWLGASRDEAGRRAGRRQERAV</sequence>
<evidence type="ECO:0000313" key="2">
    <source>
        <dbReference type="EMBL" id="KAG2593016.1"/>
    </source>
</evidence>
<dbReference type="Proteomes" id="UP000823388">
    <property type="component" value="Chromosome 5N"/>
</dbReference>
<dbReference type="EMBL" id="CM029046">
    <property type="protein sequence ID" value="KAG2593016.1"/>
    <property type="molecule type" value="Genomic_DNA"/>
</dbReference>
<evidence type="ECO:0000256" key="1">
    <source>
        <dbReference type="SAM" id="MobiDB-lite"/>
    </source>
</evidence>
<proteinExistence type="predicted"/>
<gene>
    <name evidence="2" type="ORF">PVAP13_5NG632007</name>
</gene>
<organism evidence="2 3">
    <name type="scientific">Panicum virgatum</name>
    <name type="common">Blackwell switchgrass</name>
    <dbReference type="NCBI Taxonomy" id="38727"/>
    <lineage>
        <taxon>Eukaryota</taxon>
        <taxon>Viridiplantae</taxon>
        <taxon>Streptophyta</taxon>
        <taxon>Embryophyta</taxon>
        <taxon>Tracheophyta</taxon>
        <taxon>Spermatophyta</taxon>
        <taxon>Magnoliopsida</taxon>
        <taxon>Liliopsida</taxon>
        <taxon>Poales</taxon>
        <taxon>Poaceae</taxon>
        <taxon>PACMAD clade</taxon>
        <taxon>Panicoideae</taxon>
        <taxon>Panicodae</taxon>
        <taxon>Paniceae</taxon>
        <taxon>Panicinae</taxon>
        <taxon>Panicum</taxon>
        <taxon>Panicum sect. Hiantes</taxon>
    </lineage>
</organism>
<feature type="region of interest" description="Disordered" evidence="1">
    <location>
        <begin position="1"/>
        <end position="64"/>
    </location>
</feature>
<feature type="compositionally biased region" description="Basic and acidic residues" evidence="1">
    <location>
        <begin position="29"/>
        <end position="38"/>
    </location>
</feature>
<comment type="caution">
    <text evidence="2">The sequence shown here is derived from an EMBL/GenBank/DDBJ whole genome shotgun (WGS) entry which is preliminary data.</text>
</comment>
<protein>
    <submittedName>
        <fullName evidence="2">Uncharacterized protein</fullName>
    </submittedName>
</protein>
<evidence type="ECO:0000313" key="3">
    <source>
        <dbReference type="Proteomes" id="UP000823388"/>
    </source>
</evidence>